<sequence length="294" mass="34045">MAPLHQSEVSFEAVLFVSVAAFMILVVMILLCVRRRGYEELQREPSSEELQEQLNSLKRENERLRREKEDLQMNYDTLKMEKVKADFEEFQRKTNTLKMEKVKADFEEFQRKTNTCGYVLGKEWKTITEARVNVTLDPSTASLSLTVSEDGSEVKFTGKRSAEWPSVLGREGFTSGRHYWEVEVGEKYNWVLGVSTHPDEKSIPEKPEGYWLVRRTKKMLSKSYRAVSQSGDQTFKLEKVCKVWGVYLDWKEGRLSFYNAETKVHIHTFEGSFPGQVYPIFSPGSNGSRSLIIH</sequence>
<proteinExistence type="predicted"/>
<feature type="domain" description="B30.2/SPRY" evidence="3">
    <location>
        <begin position="114"/>
        <end position="294"/>
    </location>
</feature>
<dbReference type="Gene3D" id="2.60.120.920">
    <property type="match status" value="1"/>
</dbReference>
<evidence type="ECO:0000256" key="2">
    <source>
        <dbReference type="SAM" id="Phobius"/>
    </source>
</evidence>
<evidence type="ECO:0000259" key="3">
    <source>
        <dbReference type="PROSITE" id="PS50188"/>
    </source>
</evidence>
<keyword evidence="5" id="KW-1185">Reference proteome</keyword>
<keyword evidence="1" id="KW-0175">Coiled coil</keyword>
<dbReference type="PROSITE" id="PS50188">
    <property type="entry name" value="B302_SPRY"/>
    <property type="match status" value="1"/>
</dbReference>
<dbReference type="SMART" id="SM00589">
    <property type="entry name" value="PRY"/>
    <property type="match status" value="1"/>
</dbReference>
<evidence type="ECO:0000313" key="4">
    <source>
        <dbReference type="EMBL" id="KAK1151983.1"/>
    </source>
</evidence>
<dbReference type="Proteomes" id="UP001230051">
    <property type="component" value="Unassembled WGS sequence"/>
</dbReference>
<dbReference type="InterPro" id="IPR003879">
    <property type="entry name" value="Butyrophylin_SPRY"/>
</dbReference>
<dbReference type="InterPro" id="IPR050143">
    <property type="entry name" value="TRIM/RBCC"/>
</dbReference>
<dbReference type="InterPro" id="IPR003877">
    <property type="entry name" value="SPRY_dom"/>
</dbReference>
<feature type="coiled-coil region" evidence="1">
    <location>
        <begin position="47"/>
        <end position="100"/>
    </location>
</feature>
<dbReference type="SMART" id="SM00449">
    <property type="entry name" value="SPRY"/>
    <property type="match status" value="1"/>
</dbReference>
<dbReference type="PANTHER" id="PTHR24103">
    <property type="entry name" value="E3 UBIQUITIN-PROTEIN LIGASE TRIM"/>
    <property type="match status" value="1"/>
</dbReference>
<dbReference type="SUPFAM" id="SSF49899">
    <property type="entry name" value="Concanavalin A-like lectins/glucanases"/>
    <property type="match status" value="1"/>
</dbReference>
<dbReference type="AlphaFoldDB" id="A0AAD8FQM5"/>
<dbReference type="InterPro" id="IPR001870">
    <property type="entry name" value="B30.2/SPRY"/>
</dbReference>
<dbReference type="InterPro" id="IPR043136">
    <property type="entry name" value="B30.2/SPRY_sf"/>
</dbReference>
<dbReference type="PRINTS" id="PR01407">
    <property type="entry name" value="BUTYPHLNCDUF"/>
</dbReference>
<keyword evidence="2" id="KW-0472">Membrane</keyword>
<protein>
    <submittedName>
        <fullName evidence="4">E3 ubiquitin-protein ligase TRIM39-like isoform X3</fullName>
    </submittedName>
</protein>
<keyword evidence="2" id="KW-1133">Transmembrane helix</keyword>
<evidence type="ECO:0000313" key="5">
    <source>
        <dbReference type="Proteomes" id="UP001230051"/>
    </source>
</evidence>
<feature type="transmembrane region" description="Helical" evidence="2">
    <location>
        <begin position="13"/>
        <end position="33"/>
    </location>
</feature>
<dbReference type="Pfam" id="PF00622">
    <property type="entry name" value="SPRY"/>
    <property type="match status" value="1"/>
</dbReference>
<comment type="caution">
    <text evidence="4">The sequence shown here is derived from an EMBL/GenBank/DDBJ whole genome shotgun (WGS) entry which is preliminary data.</text>
</comment>
<organism evidence="4 5">
    <name type="scientific">Acipenser oxyrinchus oxyrinchus</name>
    <dbReference type="NCBI Taxonomy" id="40147"/>
    <lineage>
        <taxon>Eukaryota</taxon>
        <taxon>Metazoa</taxon>
        <taxon>Chordata</taxon>
        <taxon>Craniata</taxon>
        <taxon>Vertebrata</taxon>
        <taxon>Euteleostomi</taxon>
        <taxon>Actinopterygii</taxon>
        <taxon>Chondrostei</taxon>
        <taxon>Acipenseriformes</taxon>
        <taxon>Acipenseridae</taxon>
        <taxon>Acipenser</taxon>
    </lineage>
</organism>
<dbReference type="InterPro" id="IPR006574">
    <property type="entry name" value="PRY"/>
</dbReference>
<name>A0AAD8FQM5_ACIOX</name>
<dbReference type="EMBL" id="JAGXEW010000049">
    <property type="protein sequence ID" value="KAK1151983.1"/>
    <property type="molecule type" value="Genomic_DNA"/>
</dbReference>
<evidence type="ECO:0000256" key="1">
    <source>
        <dbReference type="SAM" id="Coils"/>
    </source>
</evidence>
<gene>
    <name evidence="4" type="primary">TRIM39</name>
    <name evidence="4" type="ORF">AOXY_G31853</name>
</gene>
<keyword evidence="2" id="KW-0812">Transmembrane</keyword>
<reference evidence="4" key="1">
    <citation type="submission" date="2022-02" db="EMBL/GenBank/DDBJ databases">
        <title>Atlantic sturgeon de novo genome assembly.</title>
        <authorList>
            <person name="Stock M."/>
            <person name="Klopp C."/>
            <person name="Guiguen Y."/>
            <person name="Cabau C."/>
            <person name="Parinello H."/>
            <person name="Santidrian Yebra-Pimentel E."/>
            <person name="Kuhl H."/>
            <person name="Dirks R.P."/>
            <person name="Guessner J."/>
            <person name="Wuertz S."/>
            <person name="Du K."/>
            <person name="Schartl M."/>
        </authorList>
    </citation>
    <scope>NUCLEOTIDE SEQUENCE</scope>
    <source>
        <strain evidence="4">STURGEONOMICS-FGT-2020</strain>
        <tissue evidence="4">Whole blood</tissue>
    </source>
</reference>
<dbReference type="InterPro" id="IPR013320">
    <property type="entry name" value="ConA-like_dom_sf"/>
</dbReference>
<accession>A0AAD8FQM5</accession>